<proteinExistence type="predicted"/>
<evidence type="ECO:0000256" key="1">
    <source>
        <dbReference type="SAM" id="Phobius"/>
    </source>
</evidence>
<keyword evidence="1" id="KW-0812">Transmembrane</keyword>
<feature type="non-terminal residue" evidence="2">
    <location>
        <position position="71"/>
    </location>
</feature>
<evidence type="ECO:0000313" key="2">
    <source>
        <dbReference type="EMBL" id="SBQ29288.1"/>
    </source>
</evidence>
<keyword evidence="1" id="KW-1133">Transmembrane helix</keyword>
<reference evidence="2" key="2">
    <citation type="submission" date="2016-06" db="EMBL/GenBank/DDBJ databases">
        <title>The genome of a short-lived fish provides insights into sex chromosome evolution and the genetic control of aging.</title>
        <authorList>
            <person name="Reichwald K."/>
            <person name="Felder M."/>
            <person name="Petzold A."/>
            <person name="Koch P."/>
            <person name="Groth M."/>
            <person name="Platzer M."/>
        </authorList>
    </citation>
    <scope>NUCLEOTIDE SEQUENCE</scope>
    <source>
        <tissue evidence="2">Brain</tissue>
    </source>
</reference>
<gene>
    <name evidence="2" type="primary">Nfu_g_1_005907</name>
</gene>
<sequence>MTLRLVEETQVSDRPVQRCPGYTAVRSVWQMHVSSFNLTSDINDSGRVFVSWLQLRLFLAILVCVTTAWQR</sequence>
<reference evidence="2" key="1">
    <citation type="submission" date="2016-05" db="EMBL/GenBank/DDBJ databases">
        <authorList>
            <person name="Lavstsen T."/>
            <person name="Jespersen J.S."/>
        </authorList>
    </citation>
    <scope>NUCLEOTIDE SEQUENCE</scope>
    <source>
        <tissue evidence="2">Brain</tissue>
    </source>
</reference>
<accession>A0A1A8D7G6</accession>
<name>A0A1A8D7G6_NOTKA</name>
<organism evidence="2">
    <name type="scientific">Nothobranchius kadleci</name>
    <name type="common">African annual killifish</name>
    <dbReference type="NCBI Taxonomy" id="1051664"/>
    <lineage>
        <taxon>Eukaryota</taxon>
        <taxon>Metazoa</taxon>
        <taxon>Chordata</taxon>
        <taxon>Craniata</taxon>
        <taxon>Vertebrata</taxon>
        <taxon>Euteleostomi</taxon>
        <taxon>Actinopterygii</taxon>
        <taxon>Neopterygii</taxon>
        <taxon>Teleostei</taxon>
        <taxon>Neoteleostei</taxon>
        <taxon>Acanthomorphata</taxon>
        <taxon>Ovalentaria</taxon>
        <taxon>Atherinomorphae</taxon>
        <taxon>Cyprinodontiformes</taxon>
        <taxon>Nothobranchiidae</taxon>
        <taxon>Nothobranchius</taxon>
    </lineage>
</organism>
<protein>
    <submittedName>
        <fullName evidence="2">Uncharacterized protein</fullName>
    </submittedName>
</protein>
<keyword evidence="1" id="KW-0472">Membrane</keyword>
<dbReference type="EMBL" id="HAEA01000808">
    <property type="protein sequence ID" value="SBQ29288.1"/>
    <property type="molecule type" value="Transcribed_RNA"/>
</dbReference>
<feature type="transmembrane region" description="Helical" evidence="1">
    <location>
        <begin position="49"/>
        <end position="69"/>
    </location>
</feature>
<dbReference type="AlphaFoldDB" id="A0A1A8D7G6"/>